<gene>
    <name evidence="3" type="ORF">UFOPK2373_00007</name>
</gene>
<name>A0A6J6MU44_9ZZZZ</name>
<proteinExistence type="predicted"/>
<feature type="domain" description="DUF8185" evidence="2">
    <location>
        <begin position="136"/>
        <end position="235"/>
    </location>
</feature>
<evidence type="ECO:0000259" key="2">
    <source>
        <dbReference type="Pfam" id="PF26572"/>
    </source>
</evidence>
<sequence>MLNTFQLPETDDLVDLGRYLDRAKRMDPVGAVRLRAYGDVLTVYVAPLFAGEYSDGSSVMLGLRTMALAKPTEFDLTVGITALAECIQNMLAGVVIEEKLSLADRLANLNAKKELASNEVTLNQELVNVAWSAETPTRTGWILGGEIVETELTEIARKGIAEVTETLPSSVGGPIAARVRSEIWSRAFDYKFPIPMGAAFIAAGLGFLTEGEMVSWYVSGDWIRLSSQNGHVLAKFARDYVPTEI</sequence>
<dbReference type="EMBL" id="CAEZXL010000001">
    <property type="protein sequence ID" value="CAB4677497.1"/>
    <property type="molecule type" value="Genomic_DNA"/>
</dbReference>
<dbReference type="Pfam" id="PF26572">
    <property type="entry name" value="DUF8185"/>
    <property type="match status" value="1"/>
</dbReference>
<evidence type="ECO:0000259" key="1">
    <source>
        <dbReference type="Pfam" id="PF26035"/>
    </source>
</evidence>
<dbReference type="InterPro" id="IPR058498">
    <property type="entry name" value="DUF8185"/>
</dbReference>
<dbReference type="Pfam" id="PF26035">
    <property type="entry name" value="DUF8010"/>
    <property type="match status" value="1"/>
</dbReference>
<reference evidence="3" key="1">
    <citation type="submission" date="2020-05" db="EMBL/GenBank/DDBJ databases">
        <authorList>
            <person name="Chiriac C."/>
            <person name="Salcher M."/>
            <person name="Ghai R."/>
            <person name="Kavagutti S V."/>
        </authorList>
    </citation>
    <scope>NUCLEOTIDE SEQUENCE</scope>
</reference>
<feature type="domain" description="DUF8010" evidence="1">
    <location>
        <begin position="4"/>
        <end position="99"/>
    </location>
</feature>
<protein>
    <submittedName>
        <fullName evidence="3">Unannotated protein</fullName>
    </submittedName>
</protein>
<dbReference type="InterPro" id="IPR058323">
    <property type="entry name" value="DUF8010"/>
</dbReference>
<evidence type="ECO:0000313" key="3">
    <source>
        <dbReference type="EMBL" id="CAB4677497.1"/>
    </source>
</evidence>
<dbReference type="AlphaFoldDB" id="A0A6J6MU44"/>
<accession>A0A6J6MU44</accession>
<organism evidence="3">
    <name type="scientific">freshwater metagenome</name>
    <dbReference type="NCBI Taxonomy" id="449393"/>
    <lineage>
        <taxon>unclassified sequences</taxon>
        <taxon>metagenomes</taxon>
        <taxon>ecological metagenomes</taxon>
    </lineage>
</organism>